<name>A0A0A1VRJ8_MICAE</name>
<proteinExistence type="predicted"/>
<gene>
    <name evidence="1" type="ORF">N44_00923</name>
</gene>
<organism evidence="1 2">
    <name type="scientific">Microcystis aeruginosa NIES-44</name>
    <dbReference type="NCBI Taxonomy" id="449439"/>
    <lineage>
        <taxon>Bacteria</taxon>
        <taxon>Bacillati</taxon>
        <taxon>Cyanobacteriota</taxon>
        <taxon>Cyanophyceae</taxon>
        <taxon>Oscillatoriophycideae</taxon>
        <taxon>Chroococcales</taxon>
        <taxon>Microcystaceae</taxon>
        <taxon>Microcystis</taxon>
    </lineage>
</organism>
<sequence length="74" mass="8523">MCLLVMGIGLLTQSIDNQFYPDWDFFATPVQKNFSSITFSRLSDNFSILCTLNGQIALFYPINRDLFQLVDYSN</sequence>
<reference evidence="2" key="1">
    <citation type="journal article" date="2015" name="Genome">
        <title>Whole Genome Sequence of the Non-Microcystin-Producing Microcystis aeruginosa Strain NIES-44.</title>
        <authorList>
            <person name="Okano K."/>
            <person name="Miyata N."/>
            <person name="Ozaki Y."/>
        </authorList>
    </citation>
    <scope>NUCLEOTIDE SEQUENCE [LARGE SCALE GENOMIC DNA]</scope>
    <source>
        <strain evidence="2">NIES-44</strain>
    </source>
</reference>
<dbReference type="AlphaFoldDB" id="A0A0A1VRJ8"/>
<comment type="caution">
    <text evidence="1">The sequence shown here is derived from an EMBL/GenBank/DDBJ whole genome shotgun (WGS) entry which is preliminary data.</text>
</comment>
<accession>A0A0A1VRJ8</accession>
<evidence type="ECO:0000313" key="1">
    <source>
        <dbReference type="EMBL" id="GAL92365.1"/>
    </source>
</evidence>
<protein>
    <submittedName>
        <fullName evidence="1">Uncharacterized protein</fullName>
    </submittedName>
</protein>
<evidence type="ECO:0000313" key="2">
    <source>
        <dbReference type="Proteomes" id="UP000030321"/>
    </source>
</evidence>
<dbReference type="Proteomes" id="UP000030321">
    <property type="component" value="Unassembled WGS sequence"/>
</dbReference>
<dbReference type="EMBL" id="BBPA01000020">
    <property type="protein sequence ID" value="GAL92365.1"/>
    <property type="molecule type" value="Genomic_DNA"/>
</dbReference>